<feature type="transmembrane region" description="Helical" evidence="1">
    <location>
        <begin position="59"/>
        <end position="82"/>
    </location>
</feature>
<evidence type="ECO:0000313" key="2">
    <source>
        <dbReference type="EMBL" id="GAA0393108.1"/>
    </source>
</evidence>
<evidence type="ECO:0000256" key="1">
    <source>
        <dbReference type="SAM" id="Phobius"/>
    </source>
</evidence>
<feature type="transmembrane region" description="Helical" evidence="1">
    <location>
        <begin position="103"/>
        <end position="126"/>
    </location>
</feature>
<dbReference type="RefSeq" id="WP_343861478.1">
    <property type="nucleotide sequence ID" value="NZ_BAAACX010000009.1"/>
</dbReference>
<organism evidence="2 3">
    <name type="scientific">Paenibacillus motobuensis</name>
    <dbReference type="NCBI Taxonomy" id="295324"/>
    <lineage>
        <taxon>Bacteria</taxon>
        <taxon>Bacillati</taxon>
        <taxon>Bacillota</taxon>
        <taxon>Bacilli</taxon>
        <taxon>Bacillales</taxon>
        <taxon>Paenibacillaceae</taxon>
        <taxon>Paenibacillus</taxon>
    </lineage>
</organism>
<keyword evidence="1" id="KW-1133">Transmembrane helix</keyword>
<proteinExistence type="predicted"/>
<keyword evidence="3" id="KW-1185">Reference proteome</keyword>
<feature type="transmembrane region" description="Helical" evidence="1">
    <location>
        <begin position="171"/>
        <end position="195"/>
    </location>
</feature>
<feature type="transmembrane region" description="Helical" evidence="1">
    <location>
        <begin position="138"/>
        <end position="159"/>
    </location>
</feature>
<gene>
    <name evidence="2" type="ORF">GCM10008933_24930</name>
</gene>
<reference evidence="3" key="1">
    <citation type="journal article" date="2019" name="Int. J. Syst. Evol. Microbiol.">
        <title>The Global Catalogue of Microorganisms (GCM) 10K type strain sequencing project: providing services to taxonomists for standard genome sequencing and annotation.</title>
        <authorList>
            <consortium name="The Broad Institute Genomics Platform"/>
            <consortium name="The Broad Institute Genome Sequencing Center for Infectious Disease"/>
            <person name="Wu L."/>
            <person name="Ma J."/>
        </authorList>
    </citation>
    <scope>NUCLEOTIDE SEQUENCE [LARGE SCALE GENOMIC DNA]</scope>
    <source>
        <strain evidence="3">JCM 12774</strain>
    </source>
</reference>
<dbReference type="Proteomes" id="UP001500340">
    <property type="component" value="Unassembled WGS sequence"/>
</dbReference>
<feature type="transmembrane region" description="Helical" evidence="1">
    <location>
        <begin position="215"/>
        <end position="234"/>
    </location>
</feature>
<evidence type="ECO:0000313" key="3">
    <source>
        <dbReference type="Proteomes" id="UP001500340"/>
    </source>
</evidence>
<keyword evidence="1" id="KW-0472">Membrane</keyword>
<feature type="transmembrane region" description="Helical" evidence="1">
    <location>
        <begin position="21"/>
        <end position="39"/>
    </location>
</feature>
<protein>
    <submittedName>
        <fullName evidence="2">Multidrug ABC transporter permease</fullName>
    </submittedName>
</protein>
<dbReference type="EMBL" id="BAAACX010000009">
    <property type="protein sequence ID" value="GAA0393108.1"/>
    <property type="molecule type" value="Genomic_DNA"/>
</dbReference>
<comment type="caution">
    <text evidence="2">The sequence shown here is derived from an EMBL/GenBank/DDBJ whole genome shotgun (WGS) entry which is preliminary data.</text>
</comment>
<name>A0ABP3I7K6_9BACL</name>
<accession>A0ABP3I7K6</accession>
<sequence>MIPALRLLRSDMRLVGRDAMLFFYLLAPLLLIFAVKFGVPAANDVLTMYFQFDLSDYYGLITGVSLLLVSLILGCMCGFMMLDERDDHLIQYYAVTPLSRSGYLICRLATAVVLSITYDTILLLLAAPESVTTTQVLYLLPMAAFEAPIIALFLVAFAANKVEGLALSKGASLIVAIPAAAWFIHSPLKYGLGIFPPFWIYEVLHRGYEEGPWRALLLTLIGLSVHLLAVYVMLRKFLRRQD</sequence>
<keyword evidence="1" id="KW-0812">Transmembrane</keyword>